<comment type="caution">
    <text evidence="2">The sequence shown here is derived from an EMBL/GenBank/DDBJ whole genome shotgun (WGS) entry which is preliminary data.</text>
</comment>
<reference evidence="2 3" key="1">
    <citation type="journal article" date="2015" name="Genome Biol. Evol.">
        <title>Comparative Genomics of a Bacterivorous Green Alga Reveals Evolutionary Causalities and Consequences of Phago-Mixotrophic Mode of Nutrition.</title>
        <authorList>
            <person name="Burns J.A."/>
            <person name="Paasch A."/>
            <person name="Narechania A."/>
            <person name="Kim E."/>
        </authorList>
    </citation>
    <scope>NUCLEOTIDE SEQUENCE [LARGE SCALE GENOMIC DNA]</scope>
    <source>
        <strain evidence="2 3">PLY_AMNH</strain>
    </source>
</reference>
<accession>A0AAE0ER96</accession>
<evidence type="ECO:0000313" key="3">
    <source>
        <dbReference type="Proteomes" id="UP001190700"/>
    </source>
</evidence>
<evidence type="ECO:0000256" key="1">
    <source>
        <dbReference type="SAM" id="MobiDB-lite"/>
    </source>
</evidence>
<organism evidence="2 3">
    <name type="scientific">Cymbomonas tetramitiformis</name>
    <dbReference type="NCBI Taxonomy" id="36881"/>
    <lineage>
        <taxon>Eukaryota</taxon>
        <taxon>Viridiplantae</taxon>
        <taxon>Chlorophyta</taxon>
        <taxon>Pyramimonadophyceae</taxon>
        <taxon>Pyramimonadales</taxon>
        <taxon>Pyramimonadaceae</taxon>
        <taxon>Cymbomonas</taxon>
    </lineage>
</organism>
<sequence>MCTGIRSPSRPDVTFLAHAVSAPQQPAAPTVLAPANPDPQQPCAPEFAAQVAPTFLAHAVSAPQQPAAPTVLAPANPDPQQPSAPAFAAQVAPTFLAHAVSAPQQPAAPTVSDPIVPLQPTVLAAAPAASAPIAPQQQQAATTDLAPAASAPIAPQQQPAAPTVLAPAVSAPIVPQQPAAPTVVVPTNPYPQPPAAPSFAAPIAPQQQPAAPTVLAHAVSAPITPQLFRSGPRKGLGDLLKVIVSPAQSGPTAPKKMKIPDVVKESNIRVGKQRIETGPAVSTIIKAHRVGKGKTELLKSVQSSMYNKYGEWAGQDSDSGLSIPVKVCKMVVDFSPTIDDGLPFWRPPIIAVNTYTIRLLNVPVEPIPSVTSVTAWLRTVDALSWTRM</sequence>
<evidence type="ECO:0000313" key="2">
    <source>
        <dbReference type="EMBL" id="KAK3235915.1"/>
    </source>
</evidence>
<feature type="region of interest" description="Disordered" evidence="1">
    <location>
        <begin position="24"/>
        <end position="44"/>
    </location>
</feature>
<protein>
    <submittedName>
        <fullName evidence="2">Uncharacterized protein</fullName>
    </submittedName>
</protein>
<feature type="region of interest" description="Disordered" evidence="1">
    <location>
        <begin position="134"/>
        <end position="157"/>
    </location>
</feature>
<keyword evidence="3" id="KW-1185">Reference proteome</keyword>
<gene>
    <name evidence="2" type="ORF">CYMTET_53909</name>
</gene>
<name>A0AAE0ER96_9CHLO</name>
<dbReference type="AlphaFoldDB" id="A0AAE0ER96"/>
<dbReference type="EMBL" id="LGRX02035195">
    <property type="protein sequence ID" value="KAK3235915.1"/>
    <property type="molecule type" value="Genomic_DNA"/>
</dbReference>
<dbReference type="Proteomes" id="UP001190700">
    <property type="component" value="Unassembled WGS sequence"/>
</dbReference>
<proteinExistence type="predicted"/>